<dbReference type="GO" id="GO:0071339">
    <property type="term" value="C:MLL1 complex"/>
    <property type="evidence" value="ECO:0007669"/>
    <property type="project" value="InterPro"/>
</dbReference>
<dbReference type="PANTHER" id="PTHR13233">
    <property type="entry name" value="MICROSPHERULE PROTEIN 1"/>
    <property type="match status" value="1"/>
</dbReference>
<evidence type="ECO:0000313" key="4">
    <source>
        <dbReference type="RefSeq" id="XP_009800455.1"/>
    </source>
</evidence>
<dbReference type="Proteomes" id="UP000189701">
    <property type="component" value="Unplaced"/>
</dbReference>
<dbReference type="InterPro" id="IPR025999">
    <property type="entry name" value="MCRS_N"/>
</dbReference>
<reference evidence="3" key="1">
    <citation type="journal article" date="2013" name="Genome Biol.">
        <title>Reference genomes and transcriptomes of Nicotiana sylvestris and Nicotiana tomentosiformis.</title>
        <authorList>
            <person name="Sierro N."/>
            <person name="Battey J.N."/>
            <person name="Ouadi S."/>
            <person name="Bovet L."/>
            <person name="Goepfert S."/>
            <person name="Bakaher N."/>
            <person name="Peitsch M.C."/>
            <person name="Ivanov N.V."/>
        </authorList>
    </citation>
    <scope>NUCLEOTIDE SEQUENCE [LARGE SCALE GENOMIC DNA]</scope>
</reference>
<reference evidence="4" key="2">
    <citation type="submission" date="2025-08" db="UniProtKB">
        <authorList>
            <consortium name="RefSeq"/>
        </authorList>
    </citation>
    <scope>IDENTIFICATION</scope>
    <source>
        <tissue evidence="4">Leaf</tissue>
    </source>
</reference>
<evidence type="ECO:0000259" key="2">
    <source>
        <dbReference type="Pfam" id="PF13325"/>
    </source>
</evidence>
<dbReference type="AlphaFoldDB" id="A0A1U7YNP1"/>
<evidence type="ECO:0000256" key="1">
    <source>
        <dbReference type="SAM" id="MobiDB-lite"/>
    </source>
</evidence>
<dbReference type="GO" id="GO:0044545">
    <property type="term" value="C:NSL complex"/>
    <property type="evidence" value="ECO:0007669"/>
    <property type="project" value="TreeGrafter"/>
</dbReference>
<dbReference type="OrthoDB" id="10262769at2759"/>
<dbReference type="GO" id="GO:0002151">
    <property type="term" value="F:G-quadruplex RNA binding"/>
    <property type="evidence" value="ECO:0007669"/>
    <property type="project" value="InterPro"/>
</dbReference>
<dbReference type="Pfam" id="PF13325">
    <property type="entry name" value="MCRS_N"/>
    <property type="match status" value="1"/>
</dbReference>
<proteinExistence type="predicted"/>
<dbReference type="eggNOG" id="KOG2293">
    <property type="taxonomic scope" value="Eukaryota"/>
</dbReference>
<evidence type="ECO:0000313" key="3">
    <source>
        <dbReference type="Proteomes" id="UP000189701"/>
    </source>
</evidence>
<dbReference type="STRING" id="4096.A0A1U7YNP1"/>
<dbReference type="eggNOG" id="KOG0495">
    <property type="taxonomic scope" value="Eukaryota"/>
</dbReference>
<dbReference type="RefSeq" id="XP_009800455.1">
    <property type="nucleotide sequence ID" value="XM_009802153.1"/>
</dbReference>
<dbReference type="GO" id="GO:0031011">
    <property type="term" value="C:Ino80 complex"/>
    <property type="evidence" value="ECO:0007669"/>
    <property type="project" value="InterPro"/>
</dbReference>
<feature type="domain" description="Microspherule protein N-terminal" evidence="2">
    <location>
        <begin position="9"/>
        <end position="80"/>
    </location>
</feature>
<keyword evidence="3" id="KW-1185">Reference proteome</keyword>
<protein>
    <submittedName>
        <fullName evidence="4">Uncharacterized protein LOC104246345</fullName>
    </submittedName>
</protein>
<dbReference type="InterPro" id="IPR037912">
    <property type="entry name" value="MCRS1"/>
</dbReference>
<feature type="region of interest" description="Disordered" evidence="1">
    <location>
        <begin position="410"/>
        <end position="439"/>
    </location>
</feature>
<accession>A0A1U7YNP1</accession>
<name>A0A1U7YNP1_NICSY</name>
<gene>
    <name evidence="4" type="primary">LOC104246345</name>
</gene>
<organism evidence="3 4">
    <name type="scientific">Nicotiana sylvestris</name>
    <name type="common">Wood tobacco</name>
    <name type="synonym">South American tobacco</name>
    <dbReference type="NCBI Taxonomy" id="4096"/>
    <lineage>
        <taxon>Eukaryota</taxon>
        <taxon>Viridiplantae</taxon>
        <taxon>Streptophyta</taxon>
        <taxon>Embryophyta</taxon>
        <taxon>Tracheophyta</taxon>
        <taxon>Spermatophyta</taxon>
        <taxon>Magnoliopsida</taxon>
        <taxon>eudicotyledons</taxon>
        <taxon>Gunneridae</taxon>
        <taxon>Pentapetalae</taxon>
        <taxon>asterids</taxon>
        <taxon>lamiids</taxon>
        <taxon>Solanales</taxon>
        <taxon>Solanaceae</taxon>
        <taxon>Nicotianoideae</taxon>
        <taxon>Nicotianeae</taxon>
        <taxon>Nicotiana</taxon>
    </lineage>
</organism>
<dbReference type="PANTHER" id="PTHR13233:SF0">
    <property type="entry name" value="MICROSPHERULE PROTEIN 1"/>
    <property type="match status" value="1"/>
</dbReference>
<sequence length="725" mass="79889">MGAPPPFSTWIPEDDRLLINAVKAGASFESLAKGAVQFSRRFTVQELQDRWHALLCDPVVSSEALSLMMEFEHSASTTKSDSNRFEQAKESKKCVPEKRKAESISSCYCPMHKRIANDTFDSADADYLGGAGNNDNPQSMDCMFVDSLIDNFRNQQSNFNIIPNNVLEHGAGHSIYASDYVTAPSALPIGKNHNGDVSLGSFSFQDFPNGIEGTLPPAENRETIAAVGGLSQPNEVPVSELLEAEDLEPILLDMAGQFDDDVRSTSSGYDSQVFTAAFPDSALSCQLPDFTIAGTSVPTLPDFEHAEKELSIENTIVVPVHGGANKMDTSGYSIVTLVNSSSNLEDQISCDILRNSSLSTDDYLVELSNFLFNSKDDEEPLFVGPDGNEMIDESYFDDFNSFLLDTPDDTDNGVSEISKAPDQQLPAPDGARPGELSDKRVNHYGDKPLVCSSEVQMISSALSVNPAFPEMRDGVICCTLNTEVPEIPTNDDVFLPVRMPSISSPLMAHHTCVKTYRPVSSVDGFKIDLDIDREPWMKEAQGCERAGSLGTCKAIINNTVGIAVEEEDRKRTWLADIEECKKRGSNIYAHALTVFRTKKSIWLKAAQLEKSHGTRESLDALLRRPFEECKRTIIRMKEAAIACTQIALAAQGALPVIHDRIQKSHLWLQVLLGRATEDIKVDIDLGREGLDTKISQQQATIRWTYVDYSTCRALVNIQFMSEKLH</sequence>
<dbReference type="GO" id="GO:0045944">
    <property type="term" value="P:positive regulation of transcription by RNA polymerase II"/>
    <property type="evidence" value="ECO:0007669"/>
    <property type="project" value="TreeGrafter"/>
</dbReference>